<reference evidence="1" key="2">
    <citation type="journal article" date="2020" name="Microorganisms">
        <title>Osmotic Adaptation and Compatible Solute Biosynthesis of Phototrophic Bacteria as Revealed from Genome Analyses.</title>
        <authorList>
            <person name="Imhoff J.F."/>
            <person name="Rahn T."/>
            <person name="Kunzel S."/>
            <person name="Keller A."/>
            <person name="Neulinger S.C."/>
        </authorList>
    </citation>
    <scope>NUCLEOTIDE SEQUENCE</scope>
    <source>
        <strain evidence="1">DSM 4395</strain>
    </source>
</reference>
<proteinExistence type="predicted"/>
<organism evidence="1 2">
    <name type="scientific">Halochromatium salexigens</name>
    <name type="common">Chromatium salexigens</name>
    <dbReference type="NCBI Taxonomy" id="49447"/>
    <lineage>
        <taxon>Bacteria</taxon>
        <taxon>Pseudomonadati</taxon>
        <taxon>Pseudomonadota</taxon>
        <taxon>Gammaproteobacteria</taxon>
        <taxon>Chromatiales</taxon>
        <taxon>Chromatiaceae</taxon>
        <taxon>Halochromatium</taxon>
    </lineage>
</organism>
<dbReference type="Proteomes" id="UP001296967">
    <property type="component" value="Unassembled WGS sequence"/>
</dbReference>
<gene>
    <name evidence="1" type="ORF">CCR82_01680</name>
</gene>
<keyword evidence="2" id="KW-1185">Reference proteome</keyword>
<dbReference type="AlphaFoldDB" id="A0AAJ0UD55"/>
<sequence length="153" mass="17340">MKESVFPDIDGAFTWYIATKDGLRGLRAAIQCGAVLSEDIGDELYGMTLSEWQDYLRRQTVKRGVFATLALFAACEGGIRRDFEWRATGEFGQTHAQRFRKLQLQAGDNAVPLNNILTGWIGAEGDKAWLRQRLLQLLTLFRQRNDLGWCPSL</sequence>
<dbReference type="RefSeq" id="WP_201243602.1">
    <property type="nucleotide sequence ID" value="NZ_NHSF01000011.1"/>
</dbReference>
<protein>
    <submittedName>
        <fullName evidence="1">Uncharacterized protein</fullName>
    </submittedName>
</protein>
<name>A0AAJ0UD55_HALSE</name>
<evidence type="ECO:0000313" key="2">
    <source>
        <dbReference type="Proteomes" id="UP001296967"/>
    </source>
</evidence>
<evidence type="ECO:0000313" key="1">
    <source>
        <dbReference type="EMBL" id="MBK5929277.1"/>
    </source>
</evidence>
<accession>A0AAJ0UD55</accession>
<dbReference type="EMBL" id="NHSF01000011">
    <property type="protein sequence ID" value="MBK5929277.1"/>
    <property type="molecule type" value="Genomic_DNA"/>
</dbReference>
<comment type="caution">
    <text evidence="1">The sequence shown here is derived from an EMBL/GenBank/DDBJ whole genome shotgun (WGS) entry which is preliminary data.</text>
</comment>
<reference evidence="1" key="1">
    <citation type="submission" date="2017-05" db="EMBL/GenBank/DDBJ databases">
        <authorList>
            <person name="Imhoff J.F."/>
            <person name="Rahn T."/>
            <person name="Kuenzel S."/>
            <person name="Neulinger S.C."/>
        </authorList>
    </citation>
    <scope>NUCLEOTIDE SEQUENCE</scope>
    <source>
        <strain evidence="1">DSM 4395</strain>
    </source>
</reference>